<evidence type="ECO:0008006" key="2">
    <source>
        <dbReference type="Google" id="ProtNLM"/>
    </source>
</evidence>
<dbReference type="Pfam" id="PF13759">
    <property type="entry name" value="2OG-FeII_Oxy_5"/>
    <property type="match status" value="1"/>
</dbReference>
<feature type="non-terminal residue" evidence="1">
    <location>
        <position position="1"/>
    </location>
</feature>
<organism evidence="1">
    <name type="scientific">marine metagenome</name>
    <dbReference type="NCBI Taxonomy" id="408172"/>
    <lineage>
        <taxon>unclassified sequences</taxon>
        <taxon>metagenomes</taxon>
        <taxon>ecological metagenomes</taxon>
    </lineage>
</organism>
<dbReference type="InterPro" id="IPR012668">
    <property type="entry name" value="CHP02466"/>
</dbReference>
<proteinExistence type="predicted"/>
<dbReference type="Gene3D" id="2.60.120.620">
    <property type="entry name" value="q2cbj1_9rhob like domain"/>
    <property type="match status" value="1"/>
</dbReference>
<dbReference type="AlphaFoldDB" id="A0A382J7N4"/>
<protein>
    <recommendedName>
        <fullName evidence="2">Prolyl 4-hydroxylase alpha subunit Fe(2+) 2OG dioxygenase domain-containing protein</fullName>
    </recommendedName>
</protein>
<gene>
    <name evidence="1" type="ORF">METZ01_LOCUS260256</name>
</gene>
<name>A0A382J7N4_9ZZZZ</name>
<reference evidence="1" key="1">
    <citation type="submission" date="2018-05" db="EMBL/GenBank/DDBJ databases">
        <authorList>
            <person name="Lanie J.A."/>
            <person name="Ng W.-L."/>
            <person name="Kazmierczak K.M."/>
            <person name="Andrzejewski T.M."/>
            <person name="Davidsen T.M."/>
            <person name="Wayne K.J."/>
            <person name="Tettelin H."/>
            <person name="Glass J.I."/>
            <person name="Rusch D."/>
            <person name="Podicherti R."/>
            <person name="Tsui H.-C.T."/>
            <person name="Winkler M.E."/>
        </authorList>
    </citation>
    <scope>NUCLEOTIDE SEQUENCE</scope>
</reference>
<sequence>QYAAVYYLQVEDTGELACYNPGNLTENCHATAPWVSVMTYVPNNGDLVLFPGWVPHDVGPNNSDKQRINIAFNISFKVQYLTDGQEDY</sequence>
<accession>A0A382J7N4</accession>
<dbReference type="EMBL" id="UINC01072042">
    <property type="protein sequence ID" value="SVC07402.1"/>
    <property type="molecule type" value="Genomic_DNA"/>
</dbReference>
<evidence type="ECO:0000313" key="1">
    <source>
        <dbReference type="EMBL" id="SVC07402.1"/>
    </source>
</evidence>
<dbReference type="SUPFAM" id="SSF51197">
    <property type="entry name" value="Clavaminate synthase-like"/>
    <property type="match status" value="1"/>
</dbReference>